<dbReference type="Gene3D" id="2.160.10.10">
    <property type="entry name" value="Hexapeptide repeat proteins"/>
    <property type="match status" value="1"/>
</dbReference>
<keyword evidence="5" id="KW-1185">Reference proteome</keyword>
<sequence>MFYRWWGLRTIQLKIENTWFNFLYKKRLGNKLQIFGFPFIFMPKGAEVKFGTGIRLISDSYFSEPGINHPVMIRLMNKNAKLTVGNNVGISGGGICVQTEVEIGNDVMLGANSFITDTDFHPVGPENRRRSREGVGTKKVTIEDNVFLGMNVIVLKGVTIGKNSIVGAGSVVATDIPPNQIWAGVPAKFVKEIKS</sequence>
<keyword evidence="2" id="KW-0677">Repeat</keyword>
<dbReference type="CDD" id="cd04647">
    <property type="entry name" value="LbH_MAT_like"/>
    <property type="match status" value="1"/>
</dbReference>
<dbReference type="InterPro" id="IPR018357">
    <property type="entry name" value="Hexapep_transf_CS"/>
</dbReference>
<dbReference type="Proteomes" id="UP000199513">
    <property type="component" value="Unassembled WGS sequence"/>
</dbReference>
<accession>A0A1I2ISN2</accession>
<dbReference type="PANTHER" id="PTHR23416:SF78">
    <property type="entry name" value="LIPOPOLYSACCHARIDE BIOSYNTHESIS O-ACETYL TRANSFERASE WBBJ-RELATED"/>
    <property type="match status" value="1"/>
</dbReference>
<dbReference type="PANTHER" id="PTHR23416">
    <property type="entry name" value="SIALIC ACID SYNTHASE-RELATED"/>
    <property type="match status" value="1"/>
</dbReference>
<evidence type="ECO:0000256" key="2">
    <source>
        <dbReference type="ARBA" id="ARBA00022737"/>
    </source>
</evidence>
<protein>
    <submittedName>
        <fullName evidence="4">Acetyltransferase (Isoleucine patch superfamily)</fullName>
    </submittedName>
</protein>
<keyword evidence="3" id="KW-0012">Acyltransferase</keyword>
<name>A0A1I2ISN2_9BACT</name>
<dbReference type="OrthoDB" id="755870at2"/>
<dbReference type="STRING" id="1003.SAMN04488541_10366"/>
<dbReference type="SUPFAM" id="SSF51161">
    <property type="entry name" value="Trimeric LpxA-like enzymes"/>
    <property type="match status" value="1"/>
</dbReference>
<evidence type="ECO:0000313" key="5">
    <source>
        <dbReference type="Proteomes" id="UP000199513"/>
    </source>
</evidence>
<proteinExistence type="predicted"/>
<dbReference type="AlphaFoldDB" id="A0A1I2ISN2"/>
<evidence type="ECO:0000256" key="1">
    <source>
        <dbReference type="ARBA" id="ARBA00022679"/>
    </source>
</evidence>
<evidence type="ECO:0000256" key="3">
    <source>
        <dbReference type="ARBA" id="ARBA00023315"/>
    </source>
</evidence>
<dbReference type="GO" id="GO:0016746">
    <property type="term" value="F:acyltransferase activity"/>
    <property type="evidence" value="ECO:0007669"/>
    <property type="project" value="UniProtKB-KW"/>
</dbReference>
<dbReference type="InterPro" id="IPR011004">
    <property type="entry name" value="Trimer_LpxA-like_sf"/>
</dbReference>
<dbReference type="Pfam" id="PF00132">
    <property type="entry name" value="Hexapep"/>
    <property type="match status" value="1"/>
</dbReference>
<dbReference type="InterPro" id="IPR001451">
    <property type="entry name" value="Hexapep"/>
</dbReference>
<dbReference type="Pfam" id="PF14602">
    <property type="entry name" value="Hexapep_2"/>
    <property type="match status" value="1"/>
</dbReference>
<evidence type="ECO:0000313" key="4">
    <source>
        <dbReference type="EMBL" id="SFF45325.1"/>
    </source>
</evidence>
<dbReference type="PROSITE" id="PS00101">
    <property type="entry name" value="HEXAPEP_TRANSFERASES"/>
    <property type="match status" value="1"/>
</dbReference>
<dbReference type="InterPro" id="IPR051159">
    <property type="entry name" value="Hexapeptide_acetyltransf"/>
</dbReference>
<dbReference type="EMBL" id="FONY01000036">
    <property type="protein sequence ID" value="SFF45325.1"/>
    <property type="molecule type" value="Genomic_DNA"/>
</dbReference>
<reference evidence="4 5" key="1">
    <citation type="submission" date="2016-10" db="EMBL/GenBank/DDBJ databases">
        <authorList>
            <person name="de Groot N.N."/>
        </authorList>
    </citation>
    <scope>NUCLEOTIDE SEQUENCE [LARGE SCALE GENOMIC DNA]</scope>
    <source>
        <strain>GEY</strain>
        <strain evidence="5">DSM 9560</strain>
    </source>
</reference>
<organism evidence="4 5">
    <name type="scientific">Thermoflexibacter ruber</name>
    <dbReference type="NCBI Taxonomy" id="1003"/>
    <lineage>
        <taxon>Bacteria</taxon>
        <taxon>Pseudomonadati</taxon>
        <taxon>Bacteroidota</taxon>
        <taxon>Cytophagia</taxon>
        <taxon>Cytophagales</taxon>
        <taxon>Thermoflexibacteraceae</taxon>
        <taxon>Thermoflexibacter</taxon>
    </lineage>
</organism>
<keyword evidence="1 4" id="KW-0808">Transferase</keyword>
<gene>
    <name evidence="4" type="ORF">SAMN04488541_10366</name>
</gene>